<feature type="domain" description="Fe-containing alcohol dehydrogenase-like C-terminal" evidence="5">
    <location>
        <begin position="186"/>
        <end position="380"/>
    </location>
</feature>
<accession>A0A024Q939</accession>
<dbReference type="PROSITE" id="PS00913">
    <property type="entry name" value="ADH_IRON_1"/>
    <property type="match status" value="1"/>
</dbReference>
<dbReference type="PANTHER" id="PTHR11496:SF102">
    <property type="entry name" value="ALCOHOL DEHYDROGENASE 4"/>
    <property type="match status" value="1"/>
</dbReference>
<dbReference type="STRING" id="1462526.BN990_01082"/>
<dbReference type="GO" id="GO:0046872">
    <property type="term" value="F:metal ion binding"/>
    <property type="evidence" value="ECO:0007669"/>
    <property type="project" value="InterPro"/>
</dbReference>
<evidence type="ECO:0000256" key="2">
    <source>
        <dbReference type="ARBA" id="ARBA00023002"/>
    </source>
</evidence>
<feature type="domain" description="Alcohol dehydrogenase iron-type/glycerol dehydrogenase GldA" evidence="4">
    <location>
        <begin position="7"/>
        <end position="175"/>
    </location>
</feature>
<sequence>MSTTYLPRQMMLGEGKLAHLDRLASELGVRHLFIIIDHFLVSPPLNYDQKIRKQLSKGVHLTFFTDFQGEPTTEHVSEAVDRLHQVKANGVIAIGGGSAIDLAKAVSLFAASPHLDWEEIPHQHQLNRLPLIAVPTTSGTGSEATKIMVIKNTETYVKMNPGHKDLVPDTSILDPELTISLPKKFTAYTGLDALTHAIEAYISTKATPVTDFYATFAIEKIGKHLPIVYQNGENLQARETMQMASCFAGIAFSNASTNLAHAAGRPLGAHFHIPHGLSVALLLPFVLRFSLDSAVERLSQIAILLGEQDRENQHLLAEKAVQRIEQYNNQFGIWQDALAYIDLDELKQERHTLVEDALNGNGIVTNRRIPERRDIEMLYLSLGEKLEKQAKSQTV</sequence>
<dbReference type="InterPro" id="IPR001670">
    <property type="entry name" value="ADH_Fe/GldA"/>
</dbReference>
<dbReference type="GO" id="GO:0004022">
    <property type="term" value="F:alcohol dehydrogenase (NAD+) activity"/>
    <property type="evidence" value="ECO:0007669"/>
    <property type="project" value="TreeGrafter"/>
</dbReference>
<dbReference type="Gene3D" id="3.40.50.1970">
    <property type="match status" value="1"/>
</dbReference>
<evidence type="ECO:0000256" key="1">
    <source>
        <dbReference type="ARBA" id="ARBA00007358"/>
    </source>
</evidence>
<evidence type="ECO:0000313" key="7">
    <source>
        <dbReference type="Proteomes" id="UP000028875"/>
    </source>
</evidence>
<dbReference type="CDD" id="cd08551">
    <property type="entry name" value="Fe-ADH"/>
    <property type="match status" value="1"/>
</dbReference>
<proteinExistence type="inferred from homology"/>
<gene>
    <name evidence="6" type="primary">eutG</name>
    <name evidence="6" type="ORF">BN990_01082</name>
</gene>
<comment type="caution">
    <text evidence="6">The sequence shown here is derived from an EMBL/GenBank/DDBJ whole genome shotgun (WGS) entry which is preliminary data.</text>
</comment>
<evidence type="ECO:0000259" key="5">
    <source>
        <dbReference type="Pfam" id="PF25137"/>
    </source>
</evidence>
<dbReference type="SMR" id="A0A024Q939"/>
<dbReference type="Pfam" id="PF25137">
    <property type="entry name" value="ADH_Fe_C"/>
    <property type="match status" value="1"/>
</dbReference>
<reference evidence="6 7" key="1">
    <citation type="submission" date="2014-03" db="EMBL/GenBank/DDBJ databases">
        <authorList>
            <person name="Urmite Genomes U."/>
        </authorList>
    </citation>
    <scope>NUCLEOTIDE SEQUENCE [LARGE SCALE GENOMIC DNA]</scope>
    <source>
        <strain evidence="6 7">Vm-5</strain>
    </source>
</reference>
<dbReference type="Proteomes" id="UP000028875">
    <property type="component" value="Unassembled WGS sequence"/>
</dbReference>
<organism evidence="6 7">
    <name type="scientific">Virgibacillus massiliensis</name>
    <dbReference type="NCBI Taxonomy" id="1462526"/>
    <lineage>
        <taxon>Bacteria</taxon>
        <taxon>Bacillati</taxon>
        <taxon>Bacillota</taxon>
        <taxon>Bacilli</taxon>
        <taxon>Bacillales</taxon>
        <taxon>Bacillaceae</taxon>
        <taxon>Virgibacillus</taxon>
    </lineage>
</organism>
<dbReference type="AlphaFoldDB" id="A0A024Q939"/>
<dbReference type="Pfam" id="PF00465">
    <property type="entry name" value="Fe-ADH"/>
    <property type="match status" value="1"/>
</dbReference>
<dbReference type="RefSeq" id="WP_021289294.1">
    <property type="nucleotide sequence ID" value="NZ_BNER01000003.1"/>
</dbReference>
<dbReference type="eggNOG" id="COG1454">
    <property type="taxonomic scope" value="Bacteria"/>
</dbReference>
<protein>
    <submittedName>
        <fullName evidence="6">Ethanolamine utilization protein EutG</fullName>
    </submittedName>
</protein>
<comment type="similarity">
    <text evidence="1">Belongs to the iron-containing alcohol dehydrogenase family.</text>
</comment>
<dbReference type="OrthoDB" id="9815791at2"/>
<dbReference type="InterPro" id="IPR018211">
    <property type="entry name" value="ADH_Fe_CS"/>
</dbReference>
<evidence type="ECO:0000256" key="3">
    <source>
        <dbReference type="ARBA" id="ARBA00023027"/>
    </source>
</evidence>
<dbReference type="InterPro" id="IPR056798">
    <property type="entry name" value="ADH_Fe_C"/>
</dbReference>
<dbReference type="EMBL" id="CCDP010000001">
    <property type="protein sequence ID" value="CDQ38807.1"/>
    <property type="molecule type" value="Genomic_DNA"/>
</dbReference>
<reference evidence="7" key="2">
    <citation type="submission" date="2014-05" db="EMBL/GenBank/DDBJ databases">
        <title>Draft genome sequence of Virgibacillus massiliensis Vm-5.</title>
        <authorList>
            <person name="Khelaifia S."/>
            <person name="Croce O."/>
            <person name="Lagier J.C."/>
            <person name="Raoult D."/>
        </authorList>
    </citation>
    <scope>NUCLEOTIDE SEQUENCE [LARGE SCALE GENOMIC DNA]</scope>
    <source>
        <strain evidence="7">Vm-5</strain>
    </source>
</reference>
<dbReference type="FunFam" id="3.40.50.1970:FF:000003">
    <property type="entry name" value="Alcohol dehydrogenase, iron-containing"/>
    <property type="match status" value="1"/>
</dbReference>
<evidence type="ECO:0000259" key="4">
    <source>
        <dbReference type="Pfam" id="PF00465"/>
    </source>
</evidence>
<keyword evidence="2" id="KW-0560">Oxidoreductase</keyword>
<dbReference type="SUPFAM" id="SSF56796">
    <property type="entry name" value="Dehydroquinate synthase-like"/>
    <property type="match status" value="1"/>
</dbReference>
<dbReference type="FunFam" id="1.20.1090.10:FF:000001">
    <property type="entry name" value="Aldehyde-alcohol dehydrogenase"/>
    <property type="match status" value="1"/>
</dbReference>
<name>A0A024Q939_9BACI</name>
<dbReference type="InterPro" id="IPR039697">
    <property type="entry name" value="Alcohol_dehydrogenase_Fe"/>
</dbReference>
<keyword evidence="3" id="KW-0520">NAD</keyword>
<evidence type="ECO:0000313" key="6">
    <source>
        <dbReference type="EMBL" id="CDQ38807.1"/>
    </source>
</evidence>
<dbReference type="PANTHER" id="PTHR11496">
    <property type="entry name" value="ALCOHOL DEHYDROGENASE"/>
    <property type="match status" value="1"/>
</dbReference>
<dbReference type="Gene3D" id="1.20.1090.10">
    <property type="entry name" value="Dehydroquinate synthase-like - alpha domain"/>
    <property type="match status" value="1"/>
</dbReference>
<keyword evidence="7" id="KW-1185">Reference proteome</keyword>